<evidence type="ECO:0000256" key="1">
    <source>
        <dbReference type="SAM" id="Phobius"/>
    </source>
</evidence>
<dbReference type="AlphaFoldDB" id="S4NPM0"/>
<evidence type="ECO:0008006" key="4">
    <source>
        <dbReference type="Google" id="ProtNLM"/>
    </source>
</evidence>
<feature type="transmembrane region" description="Helical" evidence="1">
    <location>
        <begin position="15"/>
        <end position="32"/>
    </location>
</feature>
<dbReference type="RefSeq" id="WP_020282172.1">
    <property type="nucleotide sequence ID" value="NZ_AZED01000011.1"/>
</dbReference>
<keyword evidence="3" id="KW-1185">Reference proteome</keyword>
<organism evidence="2 3">
    <name type="scientific">Lentilactobacillus otakiensis DSM 19908 = JCM 15040</name>
    <dbReference type="NCBI Taxonomy" id="1423780"/>
    <lineage>
        <taxon>Bacteria</taxon>
        <taxon>Bacillati</taxon>
        <taxon>Bacillota</taxon>
        <taxon>Bacilli</taxon>
        <taxon>Lactobacillales</taxon>
        <taxon>Lactobacillaceae</taxon>
        <taxon>Lentilactobacillus</taxon>
    </lineage>
</organism>
<name>S4NPM0_9LACO</name>
<dbReference type="eggNOG" id="ENOG5030BE1">
    <property type="taxonomic scope" value="Bacteria"/>
</dbReference>
<evidence type="ECO:0000313" key="3">
    <source>
        <dbReference type="Proteomes" id="UP000016361"/>
    </source>
</evidence>
<dbReference type="PATRIC" id="fig|1423780.4.peg.641"/>
<keyword evidence="1" id="KW-1133">Transmembrane helix</keyword>
<evidence type="ECO:0000313" key="2">
    <source>
        <dbReference type="EMBL" id="GAD17751.1"/>
    </source>
</evidence>
<protein>
    <recommendedName>
        <fullName evidence="4">Phage holin, LL-H family</fullName>
    </recommendedName>
</protein>
<dbReference type="OrthoDB" id="2317379at2"/>
<gene>
    <name evidence="2" type="ORF">LOT_2289</name>
</gene>
<dbReference type="EMBL" id="BASH01000013">
    <property type="protein sequence ID" value="GAD17751.1"/>
    <property type="molecule type" value="Genomic_DNA"/>
</dbReference>
<proteinExistence type="predicted"/>
<reference evidence="3" key="1">
    <citation type="journal article" date="2013" name="Genome Announc.">
        <title>Draft Genome Sequence of D-Branched-Chain Amino Acid Producer Lactobacillus otakiensis JCM 15040T, Isolated from a Traditional Japanese Pickle.</title>
        <authorList>
            <person name="Doi K."/>
            <person name="Mori K."/>
            <person name="Mutaguchi Y."/>
            <person name="Tashiro K."/>
            <person name="Fujino Y."/>
            <person name="Ohmori T."/>
            <person name="Kuhara S."/>
            <person name="Ohshima T."/>
        </authorList>
    </citation>
    <scope>NUCLEOTIDE SEQUENCE [LARGE SCALE GENOMIC DNA]</scope>
    <source>
        <strain evidence="3">JCM 15040</strain>
    </source>
</reference>
<keyword evidence="1" id="KW-0812">Transmembrane</keyword>
<accession>S4NPM0</accession>
<comment type="caution">
    <text evidence="2">The sequence shown here is derived from an EMBL/GenBank/DDBJ whole genome shotgun (WGS) entry which is preliminary data.</text>
</comment>
<dbReference type="Proteomes" id="UP000016361">
    <property type="component" value="Unassembled WGS sequence"/>
</dbReference>
<keyword evidence="1" id="KW-0472">Membrane</keyword>
<sequence length="119" mass="13458">MLNQLTHWLQSADTTGLLTFLATLLLTGYRLLHPLIQAKLQTIHNTQKLQALKLADELAGVIIPELAKLTELEPQQRKAEAIQFINQHLKTLGLSLTDETIAAKVEQAYYNYRRPPNQS</sequence>
<dbReference type="GeneID" id="301047901"/>
<dbReference type="STRING" id="1423780.FD05_GL000638"/>